<dbReference type="PANTHER" id="PTHR36441">
    <property type="entry name" value="HYPOTHETICAL CYTOSOLIC PROTEIN"/>
    <property type="match status" value="1"/>
</dbReference>
<accession>A0A9J6P679</accession>
<dbReference type="InterPro" id="IPR007546">
    <property type="entry name" value="DUF503"/>
</dbReference>
<evidence type="ECO:0000313" key="2">
    <source>
        <dbReference type="Proteomes" id="UP001056429"/>
    </source>
</evidence>
<proteinExistence type="predicted"/>
<organism evidence="1 2">
    <name type="scientific">Oceanirhabdus seepicola</name>
    <dbReference type="NCBI Taxonomy" id="2828781"/>
    <lineage>
        <taxon>Bacteria</taxon>
        <taxon>Bacillati</taxon>
        <taxon>Bacillota</taxon>
        <taxon>Clostridia</taxon>
        <taxon>Eubacteriales</taxon>
        <taxon>Clostridiaceae</taxon>
        <taxon>Oceanirhabdus</taxon>
    </lineage>
</organism>
<keyword evidence="2" id="KW-1185">Reference proteome</keyword>
<gene>
    <name evidence="1" type="ORF">KDK92_20375</name>
</gene>
<evidence type="ECO:0000313" key="1">
    <source>
        <dbReference type="EMBL" id="MCM1992091.1"/>
    </source>
</evidence>
<dbReference type="PANTHER" id="PTHR36441:SF1">
    <property type="entry name" value="DUF503 DOMAIN-CONTAINING PROTEIN"/>
    <property type="match status" value="1"/>
</dbReference>
<dbReference type="RefSeq" id="WP_250861250.1">
    <property type="nucleotide sequence ID" value="NZ_JAGSOJ010000005.1"/>
</dbReference>
<sequence length="93" mass="10770">MFVGLMRIELRASWVNSLKEKRMIIKSLISRIKNRFNVSICEVDKQDSHKNIVIGISMISTTNKDLDGIMESIVRYIDETEEAVIVDIEKEKL</sequence>
<reference evidence="1" key="1">
    <citation type="journal article" date="2021" name="mSystems">
        <title>Bacteria and Archaea Synergistically Convert Glycine Betaine to Biogenic Methane in the Formosa Cold Seep of the South China Sea.</title>
        <authorList>
            <person name="Li L."/>
            <person name="Zhang W."/>
            <person name="Zhang S."/>
            <person name="Song L."/>
            <person name="Sun Q."/>
            <person name="Zhang H."/>
            <person name="Xiang H."/>
            <person name="Dong X."/>
        </authorList>
    </citation>
    <scope>NUCLEOTIDE SEQUENCE</scope>
    <source>
        <strain evidence="1">ZWT</strain>
    </source>
</reference>
<dbReference type="AlphaFoldDB" id="A0A9J6P679"/>
<dbReference type="Proteomes" id="UP001056429">
    <property type="component" value="Unassembled WGS sequence"/>
</dbReference>
<dbReference type="Pfam" id="PF04456">
    <property type="entry name" value="DUF503"/>
    <property type="match status" value="1"/>
</dbReference>
<dbReference type="SUPFAM" id="SSF103007">
    <property type="entry name" value="Hypothetical protein TT1725"/>
    <property type="match status" value="1"/>
</dbReference>
<name>A0A9J6P679_9CLOT</name>
<comment type="caution">
    <text evidence="1">The sequence shown here is derived from an EMBL/GenBank/DDBJ whole genome shotgun (WGS) entry which is preliminary data.</text>
</comment>
<dbReference type="Gene3D" id="3.30.70.1120">
    <property type="entry name" value="TT1725-like"/>
    <property type="match status" value="1"/>
</dbReference>
<dbReference type="EMBL" id="JAGSOJ010000005">
    <property type="protein sequence ID" value="MCM1992091.1"/>
    <property type="molecule type" value="Genomic_DNA"/>
</dbReference>
<reference evidence="1" key="2">
    <citation type="submission" date="2021-04" db="EMBL/GenBank/DDBJ databases">
        <authorList>
            <person name="Dong X."/>
        </authorList>
    </citation>
    <scope>NUCLEOTIDE SEQUENCE</scope>
    <source>
        <strain evidence="1">ZWT</strain>
    </source>
</reference>
<protein>
    <submittedName>
        <fullName evidence="1">DUF503 domain-containing protein</fullName>
    </submittedName>
</protein>
<dbReference type="InterPro" id="IPR036746">
    <property type="entry name" value="TT1725-like_sf"/>
</dbReference>